<keyword evidence="2" id="KW-1185">Reference proteome</keyword>
<evidence type="ECO:0000313" key="1">
    <source>
        <dbReference type="EMBL" id="KAJ0026354.1"/>
    </source>
</evidence>
<comment type="caution">
    <text evidence="1">The sequence shown here is derived from an EMBL/GenBank/DDBJ whole genome shotgun (WGS) entry which is preliminary data.</text>
</comment>
<sequence>MIKKRISVKKCNKKKQVLYKILKGNHGAEFPSLELVEVGQIRNHLVSVHVCSGSDSALVENSAIKYHSEVCRAFSIMKKLTLKGSTISRGSLIKKVLKNLPKHCASTAVIVGTDQEHSLGSSIARCFANKLPATTAVFVLQLKGLRLNSRPEFYHNEENTSLRDAEEQVFENTESNQILTSENLSRYCSEELNDQNFNLDHDYMEKFALTSTSLIQKEQPDLILGWPLLRRTWPPTNEILNAVGDGNISEVEWATSLSSRSTSVVHENDFSNLDGNKTKIDLNREMNNVLVEDGETEGNIPLGIKNVEDDSTDGSRRSRDETCSLVPGHIVEPSSSSVSLLVTHLSQSKLGWPLLRISAPVTLDSSKQSEDTTPASPQYQTSLVSSNSENSFEREIICSKNKGDENPLTTSMKLPNESELFSELVSSNCKEFSIAELKKATRQFSSDNLIGEGGCSNVYKGCLSSGKPVAVKVLKSYKEAWDDFSLEVRFKVAVAIAEALNYLHKECLRPVIHRDVKSSNILLSNDFQPQAKPILESGDAEALLDPNLDDDFDIAQMQRLALVANLCINQSAQLRPKASQILELLRGEKDAKEWLNSQVDETQEDDELLLEFGGKPHLDFSYLVTDDAPSLSSVDATLLGTTKQERRFKLKDYLEEPQD</sequence>
<name>A0ACC0XYR1_9ROSI</name>
<dbReference type="Proteomes" id="UP001163603">
    <property type="component" value="Chromosome 10"/>
</dbReference>
<organism evidence="1 2">
    <name type="scientific">Pistacia integerrima</name>
    <dbReference type="NCBI Taxonomy" id="434235"/>
    <lineage>
        <taxon>Eukaryota</taxon>
        <taxon>Viridiplantae</taxon>
        <taxon>Streptophyta</taxon>
        <taxon>Embryophyta</taxon>
        <taxon>Tracheophyta</taxon>
        <taxon>Spermatophyta</taxon>
        <taxon>Magnoliopsida</taxon>
        <taxon>eudicotyledons</taxon>
        <taxon>Gunneridae</taxon>
        <taxon>Pentapetalae</taxon>
        <taxon>rosids</taxon>
        <taxon>malvids</taxon>
        <taxon>Sapindales</taxon>
        <taxon>Anacardiaceae</taxon>
        <taxon>Pistacia</taxon>
    </lineage>
</organism>
<protein>
    <submittedName>
        <fullName evidence="1">Uncharacterized protein</fullName>
    </submittedName>
</protein>
<dbReference type="EMBL" id="CM047745">
    <property type="protein sequence ID" value="KAJ0026354.1"/>
    <property type="molecule type" value="Genomic_DNA"/>
</dbReference>
<gene>
    <name evidence="1" type="ORF">Pint_09345</name>
</gene>
<proteinExistence type="predicted"/>
<evidence type="ECO:0000313" key="2">
    <source>
        <dbReference type="Proteomes" id="UP001163603"/>
    </source>
</evidence>
<reference evidence="2" key="1">
    <citation type="journal article" date="2023" name="G3 (Bethesda)">
        <title>Genome assembly and association tests identify interacting loci associated with vigor, precocity, and sex in interspecific pistachio rootstocks.</title>
        <authorList>
            <person name="Palmer W."/>
            <person name="Jacygrad E."/>
            <person name="Sagayaradj S."/>
            <person name="Cavanaugh K."/>
            <person name="Han R."/>
            <person name="Bertier L."/>
            <person name="Beede B."/>
            <person name="Kafkas S."/>
            <person name="Golino D."/>
            <person name="Preece J."/>
            <person name="Michelmore R."/>
        </authorList>
    </citation>
    <scope>NUCLEOTIDE SEQUENCE [LARGE SCALE GENOMIC DNA]</scope>
</reference>
<accession>A0ACC0XYR1</accession>